<feature type="signal peptide" evidence="3">
    <location>
        <begin position="1"/>
        <end position="17"/>
    </location>
</feature>
<dbReference type="Pfam" id="PF13385">
    <property type="entry name" value="Laminin_G_3"/>
    <property type="match status" value="2"/>
</dbReference>
<dbReference type="Gene3D" id="2.60.120.200">
    <property type="match status" value="2"/>
</dbReference>
<dbReference type="GO" id="GO:0004553">
    <property type="term" value="F:hydrolase activity, hydrolyzing O-glycosyl compounds"/>
    <property type="evidence" value="ECO:0007669"/>
    <property type="project" value="UniProtKB-ARBA"/>
</dbReference>
<dbReference type="InterPro" id="IPR006558">
    <property type="entry name" value="LamG-like"/>
</dbReference>
<dbReference type="Proteomes" id="UP000515344">
    <property type="component" value="Chromosome"/>
</dbReference>
<keyword evidence="1 3" id="KW-0732">Signal</keyword>
<dbReference type="Gene3D" id="2.60.120.260">
    <property type="entry name" value="Galactose-binding domain-like"/>
    <property type="match status" value="1"/>
</dbReference>
<dbReference type="InterPro" id="IPR013783">
    <property type="entry name" value="Ig-like_fold"/>
</dbReference>
<dbReference type="EMBL" id="CP060007">
    <property type="protein sequence ID" value="QNA46267.1"/>
    <property type="molecule type" value="Genomic_DNA"/>
</dbReference>
<dbReference type="RefSeq" id="WP_182806029.1">
    <property type="nucleotide sequence ID" value="NZ_CP060007.1"/>
</dbReference>
<evidence type="ECO:0000313" key="6">
    <source>
        <dbReference type="Proteomes" id="UP000515344"/>
    </source>
</evidence>
<sequence>MKLYLIIFLLFSNTVFSQVNLTQGLIAHYPFSGNANDVSGNNINGTLNNTTITTDRNGNANSAYYFNGINSYIQLPFSNLYNFAAQDSFSISVWVLPEQGNTWPAEALVVKAPAHPDFTLSLWNYGVYLFNNKAMSGYAYNHILNSSTILTPNPCWYNIISTYKNGVWKLYINGKLESSDMSQTKFILKDGSSKITFGKKGDSFGDWYRGKMDDVRIYNRVLNDAEAAAIAGTCQYPCNNWLSLPSYQSYVNVGDLDVPGNTITVEALFSRTAPYSNGYNWAGDLVSKHVDPVDVNYLLRPNNAEITTTNGYFTTPPICEIELNKVYHAAMVYDGSSLKFYRNGYLMSSVAATGNMFQNNHQTRIGLYDALIHNTNLIGYINEVRIWNVARTQVQIKSFMNTSLPNPSTQTNLLAYYTFDNLFNKQGNTSWNGTLGGTASINATNPSCTFTADTCAVLPCAQKKDFSFTQNSCVPYQLTFATTSTNYDSIWWNFGDGNSVSGSSTVSHTYTAPGNYQVLMIQKYQSCIDTVRKTYSISIQNDTQTILTADTTICFGATKQLRSAPALTYCWSPSTYLDNPSVQNPVSSAPVNITYYLTSEKKGNNLIVNGNFSNGNTGFTSAYNYAAANITEGQYFVGASPQGWNSSLSNCGDHTTGNGNMMLVNGSPAPDIKIWTQTVTVLPNTNYSFSTWIQALWPPNPAQLQFSINNNAIGTLITASLPTCTWTQFYTTWNSGNATSATISIINKNTQVTGNDFALDDISFAPIIISRDSVKITVDTPVINTSSDSAICTGSSIQINTSGALNYQWTPISGLSNTSISNPLASPSATTKYIVTGTNSFGCIAKDSITVTVNPKPTITLSNDTLVCAGSNIQLVAGGGTSYGWSPVNTLSNPSIANPFATATSNTVYKVTVTNADNCSSTDSVRVDVRQPNTFSISPSTSICIGDSVQLVAAGGDIYNWSPTSSLSNTNLANPFAYPLNTTDYDVTISDTLCNISETLTSTVVVNPLPVLTTSKSNDVDCSNASSQLNVTGADQHVWMPSGTLNNALIRNPIASPLTTTQYIVTGKDINGCSNTDSITVLVTADNSGNYLMPNAFTPNNDGINDCFGIKNWGPVTEFEFSIYNRWGERVFYTKDPDNCWNGNYKATAQITGVYSYMINAKNACGVIKKSGIVTLIR</sequence>
<evidence type="ECO:0000256" key="1">
    <source>
        <dbReference type="ARBA" id="ARBA00022729"/>
    </source>
</evidence>
<keyword evidence="6" id="KW-1185">Reference proteome</keyword>
<reference evidence="6" key="1">
    <citation type="submission" date="2020-08" db="EMBL/GenBank/DDBJ databases">
        <title>Lacibacter sp. S13-6-6 genome sequencing.</title>
        <authorList>
            <person name="Jin L."/>
        </authorList>
    </citation>
    <scope>NUCLEOTIDE SEQUENCE [LARGE SCALE GENOMIC DNA]</scope>
    <source>
        <strain evidence="6">S13-6-6</strain>
    </source>
</reference>
<dbReference type="CDD" id="cd00146">
    <property type="entry name" value="PKD"/>
    <property type="match status" value="1"/>
</dbReference>
<evidence type="ECO:0000256" key="2">
    <source>
        <dbReference type="ARBA" id="ARBA00023157"/>
    </source>
</evidence>
<dbReference type="InterPro" id="IPR000601">
    <property type="entry name" value="PKD_dom"/>
</dbReference>
<gene>
    <name evidence="5" type="ORF">H4075_08870</name>
</gene>
<dbReference type="InterPro" id="IPR026341">
    <property type="entry name" value="T9SS_type_B"/>
</dbReference>
<dbReference type="PROSITE" id="PS50093">
    <property type="entry name" value="PKD"/>
    <property type="match status" value="1"/>
</dbReference>
<dbReference type="KEGG" id="lacs:H4075_08870"/>
<evidence type="ECO:0000313" key="5">
    <source>
        <dbReference type="EMBL" id="QNA46267.1"/>
    </source>
</evidence>
<dbReference type="NCBIfam" id="TIGR04131">
    <property type="entry name" value="Bac_Flav_CTERM"/>
    <property type="match status" value="1"/>
</dbReference>
<protein>
    <submittedName>
        <fullName evidence="5">Gliding motility-associated C-terminal domain-containing protein</fullName>
    </submittedName>
</protein>
<feature type="chain" id="PRO_5028970340" evidence="3">
    <location>
        <begin position="18"/>
        <end position="1178"/>
    </location>
</feature>
<organism evidence="5 6">
    <name type="scientific">Lacibacter sediminis</name>
    <dbReference type="NCBI Taxonomy" id="2760713"/>
    <lineage>
        <taxon>Bacteria</taxon>
        <taxon>Pseudomonadati</taxon>
        <taxon>Bacteroidota</taxon>
        <taxon>Chitinophagia</taxon>
        <taxon>Chitinophagales</taxon>
        <taxon>Chitinophagaceae</taxon>
        <taxon>Lacibacter</taxon>
    </lineage>
</organism>
<accession>A0A7G5XLB4</accession>
<dbReference type="InterPro" id="IPR035986">
    <property type="entry name" value="PKD_dom_sf"/>
</dbReference>
<dbReference type="Gene3D" id="2.60.40.10">
    <property type="entry name" value="Immunoglobulins"/>
    <property type="match status" value="2"/>
</dbReference>
<name>A0A7G5XLB4_9BACT</name>
<dbReference type="SMART" id="SM00560">
    <property type="entry name" value="LamGL"/>
    <property type="match status" value="1"/>
</dbReference>
<feature type="domain" description="PKD" evidence="4">
    <location>
        <begin position="492"/>
        <end position="518"/>
    </location>
</feature>
<dbReference type="InterPro" id="IPR013320">
    <property type="entry name" value="ConA-like_dom_sf"/>
</dbReference>
<dbReference type="AlphaFoldDB" id="A0A7G5XLB4"/>
<keyword evidence="2" id="KW-1015">Disulfide bond</keyword>
<dbReference type="SUPFAM" id="SSF49899">
    <property type="entry name" value="Concanavalin A-like lectins/glucanases"/>
    <property type="match status" value="2"/>
</dbReference>
<evidence type="ECO:0000259" key="4">
    <source>
        <dbReference type="PROSITE" id="PS50093"/>
    </source>
</evidence>
<dbReference type="Pfam" id="PF18911">
    <property type="entry name" value="PKD_4"/>
    <property type="match status" value="1"/>
</dbReference>
<dbReference type="SUPFAM" id="SSF49299">
    <property type="entry name" value="PKD domain"/>
    <property type="match status" value="1"/>
</dbReference>
<dbReference type="GO" id="GO:0005975">
    <property type="term" value="P:carbohydrate metabolic process"/>
    <property type="evidence" value="ECO:0007669"/>
    <property type="project" value="UniProtKB-ARBA"/>
</dbReference>
<evidence type="ECO:0000256" key="3">
    <source>
        <dbReference type="SAM" id="SignalP"/>
    </source>
</evidence>
<dbReference type="Pfam" id="PF13585">
    <property type="entry name" value="CHU_C"/>
    <property type="match status" value="1"/>
</dbReference>
<proteinExistence type="predicted"/>